<evidence type="ECO:0000313" key="2">
    <source>
        <dbReference type="Proteomes" id="UP000620550"/>
    </source>
</evidence>
<accession>A0ABQ3HQD5</accession>
<dbReference type="Proteomes" id="UP000620550">
    <property type="component" value="Unassembled WGS sequence"/>
</dbReference>
<dbReference type="EMBL" id="BNAF01000001">
    <property type="protein sequence ID" value="GHE23334.1"/>
    <property type="molecule type" value="Genomic_DNA"/>
</dbReference>
<dbReference type="RefSeq" id="WP_189624829.1">
    <property type="nucleotide sequence ID" value="NZ_BNAF01000001.1"/>
</dbReference>
<proteinExistence type="predicted"/>
<evidence type="ECO:0000313" key="1">
    <source>
        <dbReference type="EMBL" id="GHE23334.1"/>
    </source>
</evidence>
<comment type="caution">
    <text evidence="1">The sequence shown here is derived from an EMBL/GenBank/DDBJ whole genome shotgun (WGS) entry which is preliminary data.</text>
</comment>
<gene>
    <name evidence="1" type="ORF">GCM10017764_03020</name>
</gene>
<name>A0ABQ3HQD5_9SPHI</name>
<sequence>MKYSIQFLIDLIESDKIPASIKHDVSCLLESIDDWPNTVDDLDDFERQLTESVHAELTIINLKNYAKELCVKKDAWKMEALSSLYRLYDRYAHGVVLHEILNPIKRSVDELKTAGGIN</sequence>
<reference evidence="2" key="1">
    <citation type="journal article" date="2019" name="Int. J. Syst. Evol. Microbiol.">
        <title>The Global Catalogue of Microorganisms (GCM) 10K type strain sequencing project: providing services to taxonomists for standard genome sequencing and annotation.</title>
        <authorList>
            <consortium name="The Broad Institute Genomics Platform"/>
            <consortium name="The Broad Institute Genome Sequencing Center for Infectious Disease"/>
            <person name="Wu L."/>
            <person name="Ma J."/>
        </authorList>
    </citation>
    <scope>NUCLEOTIDE SEQUENCE [LARGE SCALE GENOMIC DNA]</scope>
    <source>
        <strain evidence="2">CGMCC 1.12966</strain>
    </source>
</reference>
<protein>
    <submittedName>
        <fullName evidence="1">Uncharacterized protein</fullName>
    </submittedName>
</protein>
<organism evidence="1 2">
    <name type="scientific">Sphingobacterium griseoflavum</name>
    <dbReference type="NCBI Taxonomy" id="1474952"/>
    <lineage>
        <taxon>Bacteria</taxon>
        <taxon>Pseudomonadati</taxon>
        <taxon>Bacteroidota</taxon>
        <taxon>Sphingobacteriia</taxon>
        <taxon>Sphingobacteriales</taxon>
        <taxon>Sphingobacteriaceae</taxon>
        <taxon>Sphingobacterium</taxon>
    </lineage>
</organism>
<keyword evidence="2" id="KW-1185">Reference proteome</keyword>